<dbReference type="EMBL" id="SRLO01000917">
    <property type="protein sequence ID" value="TNN44208.1"/>
    <property type="molecule type" value="Genomic_DNA"/>
</dbReference>
<reference evidence="1 2" key="1">
    <citation type="submission" date="2019-03" db="EMBL/GenBank/DDBJ databases">
        <title>First draft genome of Liparis tanakae, snailfish: a comprehensive survey of snailfish specific genes.</title>
        <authorList>
            <person name="Kim W."/>
            <person name="Song I."/>
            <person name="Jeong J.-H."/>
            <person name="Kim D."/>
            <person name="Kim S."/>
            <person name="Ryu S."/>
            <person name="Song J.Y."/>
            <person name="Lee S.K."/>
        </authorList>
    </citation>
    <scope>NUCLEOTIDE SEQUENCE [LARGE SCALE GENOMIC DNA]</scope>
    <source>
        <tissue evidence="1">Muscle</tissue>
    </source>
</reference>
<proteinExistence type="predicted"/>
<dbReference type="Proteomes" id="UP000314294">
    <property type="component" value="Unassembled WGS sequence"/>
</dbReference>
<dbReference type="AlphaFoldDB" id="A0A4Z2FSS0"/>
<sequence>MPPPPSPPPSPDNVAVPLVATPGRGGAHLAAMNAPRIIVNTVSCTGRENFFLPGVRGETAEE</sequence>
<evidence type="ECO:0000313" key="2">
    <source>
        <dbReference type="Proteomes" id="UP000314294"/>
    </source>
</evidence>
<name>A0A4Z2FSS0_9TELE</name>
<gene>
    <name evidence="1" type="ORF">EYF80_045583</name>
</gene>
<organism evidence="1 2">
    <name type="scientific">Liparis tanakae</name>
    <name type="common">Tanaka's snailfish</name>
    <dbReference type="NCBI Taxonomy" id="230148"/>
    <lineage>
        <taxon>Eukaryota</taxon>
        <taxon>Metazoa</taxon>
        <taxon>Chordata</taxon>
        <taxon>Craniata</taxon>
        <taxon>Vertebrata</taxon>
        <taxon>Euteleostomi</taxon>
        <taxon>Actinopterygii</taxon>
        <taxon>Neopterygii</taxon>
        <taxon>Teleostei</taxon>
        <taxon>Neoteleostei</taxon>
        <taxon>Acanthomorphata</taxon>
        <taxon>Eupercaria</taxon>
        <taxon>Perciformes</taxon>
        <taxon>Cottioidei</taxon>
        <taxon>Cottales</taxon>
        <taxon>Liparidae</taxon>
        <taxon>Liparis</taxon>
    </lineage>
</organism>
<evidence type="ECO:0000313" key="1">
    <source>
        <dbReference type="EMBL" id="TNN44208.1"/>
    </source>
</evidence>
<accession>A0A4Z2FSS0</accession>
<comment type="caution">
    <text evidence="1">The sequence shown here is derived from an EMBL/GenBank/DDBJ whole genome shotgun (WGS) entry which is preliminary data.</text>
</comment>
<keyword evidence="2" id="KW-1185">Reference proteome</keyword>
<protein>
    <submittedName>
        <fullName evidence="1">Uncharacterized protein</fullName>
    </submittedName>
</protein>